<dbReference type="EMBL" id="CP121195">
    <property type="protein sequence ID" value="XBH12087.1"/>
    <property type="molecule type" value="Genomic_DNA"/>
</dbReference>
<dbReference type="InterPro" id="IPR018632">
    <property type="entry name" value="AAA-associated_dom_C"/>
</dbReference>
<dbReference type="InterPro" id="IPR027417">
    <property type="entry name" value="P-loop_NTPase"/>
</dbReference>
<dbReference type="InterPro" id="IPR050166">
    <property type="entry name" value="ABC_transporter_ATP-bind"/>
</dbReference>
<accession>A0AAU7D431</accession>
<dbReference type="PROSITE" id="PS50893">
    <property type="entry name" value="ABC_TRANSPORTER_2"/>
    <property type="match status" value="1"/>
</dbReference>
<dbReference type="PANTHER" id="PTHR42788:SF13">
    <property type="entry name" value="ALIPHATIC SULFONATES IMPORT ATP-BINDING PROTEIN SSUB"/>
    <property type="match status" value="1"/>
</dbReference>
<dbReference type="GO" id="GO:0016887">
    <property type="term" value="F:ATP hydrolysis activity"/>
    <property type="evidence" value="ECO:0007669"/>
    <property type="project" value="InterPro"/>
</dbReference>
<evidence type="ECO:0000256" key="2">
    <source>
        <dbReference type="ARBA" id="ARBA00022741"/>
    </source>
</evidence>
<evidence type="ECO:0000313" key="5">
    <source>
        <dbReference type="EMBL" id="XBH08865.1"/>
    </source>
</evidence>
<dbReference type="InterPro" id="IPR017871">
    <property type="entry name" value="ABC_transporter-like_CS"/>
</dbReference>
<feature type="domain" description="ABC transporter" evidence="4">
    <location>
        <begin position="6"/>
        <end position="241"/>
    </location>
</feature>
<evidence type="ECO:0000313" key="6">
    <source>
        <dbReference type="EMBL" id="XBH12087.1"/>
    </source>
</evidence>
<dbReference type="Pfam" id="PF09821">
    <property type="entry name" value="AAA_assoc_C"/>
    <property type="match status" value="1"/>
</dbReference>
<protein>
    <submittedName>
        <fullName evidence="5">Nitrate/sulfonate/bicarbonate ABC transporter ATP-binding protein</fullName>
    </submittedName>
</protein>
<dbReference type="SMART" id="SM00382">
    <property type="entry name" value="AAA"/>
    <property type="match status" value="1"/>
</dbReference>
<dbReference type="AlphaFoldDB" id="A0AAU7CUV1"/>
<dbReference type="PROSITE" id="PS00211">
    <property type="entry name" value="ABC_TRANSPORTER_1"/>
    <property type="match status" value="1"/>
</dbReference>
<evidence type="ECO:0000256" key="3">
    <source>
        <dbReference type="ARBA" id="ARBA00022840"/>
    </source>
</evidence>
<evidence type="ECO:0000256" key="1">
    <source>
        <dbReference type="ARBA" id="ARBA00022448"/>
    </source>
</evidence>
<dbReference type="KEGG" id="epl:P4G45_10200"/>
<dbReference type="CDD" id="cd03293">
    <property type="entry name" value="ABC_NrtD_SsuB_transporters"/>
    <property type="match status" value="1"/>
</dbReference>
<proteinExistence type="predicted"/>
<keyword evidence="2" id="KW-0547">Nucleotide-binding</keyword>
<keyword evidence="3 5" id="KW-0067">ATP-binding</keyword>
<dbReference type="GO" id="GO:0005524">
    <property type="term" value="F:ATP binding"/>
    <property type="evidence" value="ECO:0007669"/>
    <property type="project" value="UniProtKB-KW"/>
</dbReference>
<accession>A0AAU7CUV1</accession>
<dbReference type="Pfam" id="PF00005">
    <property type="entry name" value="ABC_tran"/>
    <property type="match status" value="1"/>
</dbReference>
<dbReference type="Gene3D" id="3.40.50.300">
    <property type="entry name" value="P-loop containing nucleotide triphosphate hydrolases"/>
    <property type="match status" value="1"/>
</dbReference>
<gene>
    <name evidence="5" type="ORF">P4G45_10200</name>
    <name evidence="6" type="ORF">P8936_10230</name>
</gene>
<dbReference type="RefSeq" id="WP_348266375.1">
    <property type="nucleotide sequence ID" value="NZ_CP121194.1"/>
</dbReference>
<dbReference type="PANTHER" id="PTHR42788">
    <property type="entry name" value="TAURINE IMPORT ATP-BINDING PROTEIN-RELATED"/>
    <property type="match status" value="1"/>
</dbReference>
<organism evidence="5">
    <name type="scientific">Edaphobacter paludis</name>
    <dbReference type="NCBI Taxonomy" id="3035702"/>
    <lineage>
        <taxon>Bacteria</taxon>
        <taxon>Pseudomonadati</taxon>
        <taxon>Acidobacteriota</taxon>
        <taxon>Terriglobia</taxon>
        <taxon>Terriglobales</taxon>
        <taxon>Acidobacteriaceae</taxon>
        <taxon>Edaphobacter</taxon>
    </lineage>
</organism>
<dbReference type="SUPFAM" id="SSF52540">
    <property type="entry name" value="P-loop containing nucleoside triphosphate hydrolases"/>
    <property type="match status" value="1"/>
</dbReference>
<reference evidence="5" key="1">
    <citation type="submission" date="2023-03" db="EMBL/GenBank/DDBJ databases">
        <title>Edaphobacter sp.</title>
        <authorList>
            <person name="Huber K.J."/>
            <person name="Papendorf J."/>
            <person name="Pilke C."/>
            <person name="Bunk B."/>
            <person name="Sproeer C."/>
            <person name="Pester M."/>
        </authorList>
    </citation>
    <scope>NUCLEOTIDE SEQUENCE</scope>
    <source>
        <strain evidence="5">DSM 109919</strain>
        <strain evidence="6">DSM 109920</strain>
    </source>
</reference>
<keyword evidence="1" id="KW-0813">Transport</keyword>
<dbReference type="InterPro" id="IPR003593">
    <property type="entry name" value="AAA+_ATPase"/>
</dbReference>
<dbReference type="InterPro" id="IPR003439">
    <property type="entry name" value="ABC_transporter-like_ATP-bd"/>
</dbReference>
<sequence>MQPVIIRAEQVEKYYPQPSENRIQVISPTDLSISAGEIVALLGPSGSGKSTLLRMLTGLSAPSAGVVYWHEKPISTADVNVSIVFQSFALFPWLTVLENVEAPLKARGMEATERRKRSLKILDTVGLDGFQAAYPKELSGGMRQRVGFARALVVEPEVLFMDEPFSALDVLTAENLRSELLELWQKKTIPTKAIFLVTHNIEEAVLLADRIIVLGRNPGHVRTDFKVSLSHPRDRKTAAFTQLVDYIYKVLTQPETKPPALPRLGGKPSRNQRQMHYQMLPHARPGGIAGLLELVLDHEGKDDIYRLADDLAFEIDDLLPIVDAAQLLGFLTVTEGDAAITPTGAEYANSEILRQKELFRTAALENVLLLRQIVRALEAKSDRSVPEEFFHDMLDEQFSEDETILQLETAINWGRYAELFDFDVSRRRFILHEKLNESEPESSAEIDA</sequence>
<name>A0AAU7CUV1_9BACT</name>
<evidence type="ECO:0000259" key="4">
    <source>
        <dbReference type="PROSITE" id="PS50893"/>
    </source>
</evidence>
<dbReference type="EMBL" id="CP121194">
    <property type="protein sequence ID" value="XBH08865.1"/>
    <property type="molecule type" value="Genomic_DNA"/>
</dbReference>